<feature type="compositionally biased region" description="Basic residues" evidence="1">
    <location>
        <begin position="174"/>
        <end position="186"/>
    </location>
</feature>
<feature type="region of interest" description="Disordered" evidence="1">
    <location>
        <begin position="343"/>
        <end position="391"/>
    </location>
</feature>
<dbReference type="STRING" id="155974.SAMN04487818_10928"/>
<organism evidence="2 3">
    <name type="scientific">Actinokineospora terrae</name>
    <dbReference type="NCBI Taxonomy" id="155974"/>
    <lineage>
        <taxon>Bacteria</taxon>
        <taxon>Bacillati</taxon>
        <taxon>Actinomycetota</taxon>
        <taxon>Actinomycetes</taxon>
        <taxon>Pseudonocardiales</taxon>
        <taxon>Pseudonocardiaceae</taxon>
        <taxon>Actinokineospora</taxon>
    </lineage>
</organism>
<evidence type="ECO:0000313" key="2">
    <source>
        <dbReference type="EMBL" id="SES24351.1"/>
    </source>
</evidence>
<evidence type="ECO:0000313" key="3">
    <source>
        <dbReference type="Proteomes" id="UP000199051"/>
    </source>
</evidence>
<proteinExistence type="predicted"/>
<feature type="region of interest" description="Disordered" evidence="1">
    <location>
        <begin position="1"/>
        <end position="81"/>
    </location>
</feature>
<feature type="compositionally biased region" description="Basic and acidic residues" evidence="1">
    <location>
        <begin position="222"/>
        <end position="231"/>
    </location>
</feature>
<feature type="compositionally biased region" description="Basic residues" evidence="1">
    <location>
        <begin position="121"/>
        <end position="132"/>
    </location>
</feature>
<evidence type="ECO:0000256" key="1">
    <source>
        <dbReference type="SAM" id="MobiDB-lite"/>
    </source>
</evidence>
<feature type="region of interest" description="Disordered" evidence="1">
    <location>
        <begin position="109"/>
        <end position="148"/>
    </location>
</feature>
<dbReference type="AlphaFoldDB" id="A0A1H9VS29"/>
<reference evidence="3" key="1">
    <citation type="submission" date="2016-10" db="EMBL/GenBank/DDBJ databases">
        <authorList>
            <person name="Varghese N."/>
            <person name="Submissions S."/>
        </authorList>
    </citation>
    <scope>NUCLEOTIDE SEQUENCE [LARGE SCALE GENOMIC DNA]</scope>
    <source>
        <strain evidence="3">DSM 44260</strain>
    </source>
</reference>
<sequence>MMADRTPPQVFLGDNDAANPKRRPTDRRWVSTADRGPAADSRLAVHQRAMARPKMAVDHPDTKGHELQRRRQPTRRPRTNESWFDAAGRELPANSRPAVLRQAVVCPKTAEGHPDTERRELRRRWQPPRRPRAGGGWGGATGRAPAASGQLVVHQQVVVGPEMAKDHPDTKRRELQRRRQPPRRPRTISGQVGAADREPPANSRPATCRQVVVRPKTATNHPDTKGHELQRRRQPAKRPRTISGWVGAAGRGAAANSRPAVCGQVVVSPEAAVDHPGAQGWEFLWRWQSARCPWAGRCRLAAEGRALAQQCWSVVKQRVTRSRGLPTSRRNERDRGVTACRQAEENSRMAAGHRAGQNTDMTASHRAEKNTGVAVSHRTEKNSRMAAGHRAGQNTDMALSRSAGQNTGIAVSGQAEKNTGVAVSGRGGKGRGVVVGHPVAVSGAVGMGGHGWWPRRGEACLGAVVRRGVGVWW</sequence>
<feature type="compositionally biased region" description="Basic and acidic residues" evidence="1">
    <location>
        <begin position="163"/>
        <end position="173"/>
    </location>
</feature>
<dbReference type="Proteomes" id="UP000199051">
    <property type="component" value="Unassembled WGS sequence"/>
</dbReference>
<dbReference type="EMBL" id="FOGI01000009">
    <property type="protein sequence ID" value="SES24351.1"/>
    <property type="molecule type" value="Genomic_DNA"/>
</dbReference>
<keyword evidence="3" id="KW-1185">Reference proteome</keyword>
<protein>
    <submittedName>
        <fullName evidence="2">Uncharacterized protein</fullName>
    </submittedName>
</protein>
<feature type="region of interest" description="Disordered" evidence="1">
    <location>
        <begin position="161"/>
        <end position="239"/>
    </location>
</feature>
<name>A0A1H9VS29_9PSEU</name>
<gene>
    <name evidence="2" type="ORF">SAMN04487818_10928</name>
</gene>
<feature type="compositionally biased region" description="Basic and acidic residues" evidence="1">
    <location>
        <begin position="55"/>
        <end position="69"/>
    </location>
</feature>
<feature type="compositionally biased region" description="Basic and acidic residues" evidence="1">
    <location>
        <begin position="110"/>
        <end position="120"/>
    </location>
</feature>
<accession>A0A1H9VS29</accession>